<evidence type="ECO:0000256" key="1">
    <source>
        <dbReference type="SAM" id="MobiDB-lite"/>
    </source>
</evidence>
<dbReference type="Proteomes" id="UP000248214">
    <property type="component" value="Unassembled WGS sequence"/>
</dbReference>
<sequence length="98" mass="11046">MSDKKDHIKKNIKAELGGMSLYGTTSNMEVEGYEMSGDIENAGQLDKGFKRNKEHDGEVADFIVDELPKEKNKDGGYVLDHVDDEDTESQTREDNINH</sequence>
<gene>
    <name evidence="2" type="ORF">CR194_05580</name>
</gene>
<name>A0A323TMU7_9BACI</name>
<reference evidence="2 3" key="1">
    <citation type="submission" date="2017-10" db="EMBL/GenBank/DDBJ databases">
        <title>Bacillus sp. nov., a halophilic bacterium isolated from a Keqin Lake.</title>
        <authorList>
            <person name="Wang H."/>
        </authorList>
    </citation>
    <scope>NUCLEOTIDE SEQUENCE [LARGE SCALE GENOMIC DNA]</scope>
    <source>
        <strain evidence="2 3">KQ-12</strain>
    </source>
</reference>
<feature type="compositionally biased region" description="Basic and acidic residues" evidence="1">
    <location>
        <begin position="89"/>
        <end position="98"/>
    </location>
</feature>
<feature type="region of interest" description="Disordered" evidence="1">
    <location>
        <begin position="63"/>
        <end position="98"/>
    </location>
</feature>
<dbReference type="OrthoDB" id="2704673at2"/>
<keyword evidence="3" id="KW-1185">Reference proteome</keyword>
<comment type="caution">
    <text evidence="2">The sequence shown here is derived from an EMBL/GenBank/DDBJ whole genome shotgun (WGS) entry which is preliminary data.</text>
</comment>
<dbReference type="EMBL" id="PDOD01000001">
    <property type="protein sequence ID" value="PYZ94987.1"/>
    <property type="molecule type" value="Genomic_DNA"/>
</dbReference>
<proteinExistence type="predicted"/>
<evidence type="ECO:0000313" key="2">
    <source>
        <dbReference type="EMBL" id="PYZ94987.1"/>
    </source>
</evidence>
<organism evidence="2 3">
    <name type="scientific">Salipaludibacillus keqinensis</name>
    <dbReference type="NCBI Taxonomy" id="2045207"/>
    <lineage>
        <taxon>Bacteria</taxon>
        <taxon>Bacillati</taxon>
        <taxon>Bacillota</taxon>
        <taxon>Bacilli</taxon>
        <taxon>Bacillales</taxon>
        <taxon>Bacillaceae</taxon>
    </lineage>
</organism>
<protein>
    <submittedName>
        <fullName evidence="2">Uncharacterized protein</fullName>
    </submittedName>
</protein>
<accession>A0A323TMU7</accession>
<dbReference type="AlphaFoldDB" id="A0A323TMU7"/>
<evidence type="ECO:0000313" key="3">
    <source>
        <dbReference type="Proteomes" id="UP000248214"/>
    </source>
</evidence>
<dbReference type="RefSeq" id="WP_110608621.1">
    <property type="nucleotide sequence ID" value="NZ_PDOD01000001.1"/>
</dbReference>